<keyword evidence="1" id="KW-1133">Transmembrane helix</keyword>
<keyword evidence="1" id="KW-0472">Membrane</keyword>
<dbReference type="AlphaFoldDB" id="A0A4R6G6H0"/>
<feature type="transmembrane region" description="Helical" evidence="1">
    <location>
        <begin position="54"/>
        <end position="73"/>
    </location>
</feature>
<name>A0A4R6G6H0_9BURK</name>
<evidence type="ECO:0000256" key="1">
    <source>
        <dbReference type="SAM" id="Phobius"/>
    </source>
</evidence>
<evidence type="ECO:0008006" key="4">
    <source>
        <dbReference type="Google" id="ProtNLM"/>
    </source>
</evidence>
<feature type="transmembrane region" description="Helical" evidence="1">
    <location>
        <begin position="31"/>
        <end position="48"/>
    </location>
</feature>
<dbReference type="EMBL" id="SNWF01000005">
    <property type="protein sequence ID" value="TDN90062.1"/>
    <property type="molecule type" value="Genomic_DNA"/>
</dbReference>
<accession>A0A4R6G6H0</accession>
<reference evidence="2 3" key="1">
    <citation type="submission" date="2019-03" db="EMBL/GenBank/DDBJ databases">
        <title>Genomic Encyclopedia of Type Strains, Phase IV (KMG-IV): sequencing the most valuable type-strain genomes for metagenomic binning, comparative biology and taxonomic classification.</title>
        <authorList>
            <person name="Goeker M."/>
        </authorList>
    </citation>
    <scope>NUCLEOTIDE SEQUENCE [LARGE SCALE GENOMIC DNA]</scope>
    <source>
        <strain evidence="2 3">DSM 18555</strain>
    </source>
</reference>
<keyword evidence="1" id="KW-0812">Transmembrane</keyword>
<dbReference type="OrthoDB" id="7356072at2"/>
<dbReference type="PANTHER" id="PTHR34205:SF2">
    <property type="entry name" value="DUF962 DOMAIN-CONTAINING PROTEIN"/>
    <property type="match status" value="1"/>
</dbReference>
<gene>
    <name evidence="2" type="ORF">EV677_2135</name>
</gene>
<dbReference type="InterPro" id="IPR009305">
    <property type="entry name" value="Mpo1-like"/>
</dbReference>
<proteinExistence type="predicted"/>
<sequence length="105" mass="12383">MNVISHKTQQSFAEFYTSYLTDHTDRTSRQLHFFGSTLSIIFLILLALSGNVWWLLAALVAFYGFGWIGHFQFEKNRPRSFKQPIYSFLAAWLMYWQMLTGQISF</sequence>
<keyword evidence="3" id="KW-1185">Reference proteome</keyword>
<dbReference type="Proteomes" id="UP000294737">
    <property type="component" value="Unassembled WGS sequence"/>
</dbReference>
<feature type="transmembrane region" description="Helical" evidence="1">
    <location>
        <begin position="85"/>
        <end position="103"/>
    </location>
</feature>
<dbReference type="Pfam" id="PF06127">
    <property type="entry name" value="Mpo1-like"/>
    <property type="match status" value="1"/>
</dbReference>
<comment type="caution">
    <text evidence="2">The sequence shown here is derived from an EMBL/GenBank/DDBJ whole genome shotgun (WGS) entry which is preliminary data.</text>
</comment>
<evidence type="ECO:0000313" key="2">
    <source>
        <dbReference type="EMBL" id="TDN90062.1"/>
    </source>
</evidence>
<evidence type="ECO:0000313" key="3">
    <source>
        <dbReference type="Proteomes" id="UP000294737"/>
    </source>
</evidence>
<organism evidence="2 3">
    <name type="scientific">Herminiimonas fonticola</name>
    <dbReference type="NCBI Taxonomy" id="303380"/>
    <lineage>
        <taxon>Bacteria</taxon>
        <taxon>Pseudomonadati</taxon>
        <taxon>Pseudomonadota</taxon>
        <taxon>Betaproteobacteria</taxon>
        <taxon>Burkholderiales</taxon>
        <taxon>Oxalobacteraceae</taxon>
        <taxon>Herminiimonas</taxon>
    </lineage>
</organism>
<protein>
    <recommendedName>
        <fullName evidence="4">DUF962 domain-containing protein</fullName>
    </recommendedName>
</protein>
<dbReference type="PANTHER" id="PTHR34205">
    <property type="entry name" value="TRANSMEMBRANE PROTEIN"/>
    <property type="match status" value="1"/>
</dbReference>
<dbReference type="RefSeq" id="WP_112992443.1">
    <property type="nucleotide sequence ID" value="NZ_PTLZ01000002.1"/>
</dbReference>